<accession>A0ACB9F830</accession>
<sequence length="433" mass="48218">MFASIQRRALRASVREGISPLGTVTETMMPVFAKALMIPKFVNRSIPDASKSFDDPKHKKTSLVVLSKDRRSSVSKRSDEPTVDEVATKAVILVLSGYAGKYLKGKDFRDSLRNKCSSCLVRRNNGSSDNGVFANMELGIESIEKLIDNPGTIKELNMKSLRNSIGILTIVADLNSKESRNGTILKEIVTEEDGMDSMAHRLLSAAVKLDRKPSKCVVFEDDPRGITAAHNCTMMAVGLIGAHPVYDLVQADMAVEKACSKIRKSKIGGPASDRAMTMAKSFEVIELPARSAKFIARKQWVVTGADDILNSSILEEFVAILDEKLALKYKNANFQRRFIRLEESANGFMKRDMTSWGNFAILQGWQLIYYIKNPEILMGRATEDVIVDVDLGREGDCRISSRQIRGMPFLFETNKESIKRYVDSVKIKSDVED</sequence>
<proteinExistence type="predicted"/>
<name>A0ACB9F830_CICIN</name>
<dbReference type="Proteomes" id="UP001055811">
    <property type="component" value="Linkage Group LG03"/>
</dbReference>
<reference evidence="1 2" key="2">
    <citation type="journal article" date="2022" name="Mol. Ecol. Resour.">
        <title>The genomes of chicory, endive, great burdock and yacon provide insights into Asteraceae paleo-polyploidization history and plant inulin production.</title>
        <authorList>
            <person name="Fan W."/>
            <person name="Wang S."/>
            <person name="Wang H."/>
            <person name="Wang A."/>
            <person name="Jiang F."/>
            <person name="Liu H."/>
            <person name="Zhao H."/>
            <person name="Xu D."/>
            <person name="Zhang Y."/>
        </authorList>
    </citation>
    <scope>NUCLEOTIDE SEQUENCE [LARGE SCALE GENOMIC DNA]</scope>
    <source>
        <strain evidence="2">cv. Punajuju</strain>
        <tissue evidence="1">Leaves</tissue>
    </source>
</reference>
<evidence type="ECO:0000313" key="1">
    <source>
        <dbReference type="EMBL" id="KAI3767469.1"/>
    </source>
</evidence>
<keyword evidence="2" id="KW-1185">Reference proteome</keyword>
<evidence type="ECO:0000313" key="2">
    <source>
        <dbReference type="Proteomes" id="UP001055811"/>
    </source>
</evidence>
<protein>
    <submittedName>
        <fullName evidence="1">Uncharacterized protein</fullName>
    </submittedName>
</protein>
<dbReference type="EMBL" id="CM042011">
    <property type="protein sequence ID" value="KAI3767469.1"/>
    <property type="molecule type" value="Genomic_DNA"/>
</dbReference>
<reference evidence="2" key="1">
    <citation type="journal article" date="2022" name="Mol. Ecol. Resour.">
        <title>The genomes of chicory, endive, great burdock and yacon provide insights into Asteraceae palaeo-polyploidization history and plant inulin production.</title>
        <authorList>
            <person name="Fan W."/>
            <person name="Wang S."/>
            <person name="Wang H."/>
            <person name="Wang A."/>
            <person name="Jiang F."/>
            <person name="Liu H."/>
            <person name="Zhao H."/>
            <person name="Xu D."/>
            <person name="Zhang Y."/>
        </authorList>
    </citation>
    <scope>NUCLEOTIDE SEQUENCE [LARGE SCALE GENOMIC DNA]</scope>
    <source>
        <strain evidence="2">cv. Punajuju</strain>
    </source>
</reference>
<gene>
    <name evidence="1" type="ORF">L2E82_17601</name>
</gene>
<comment type="caution">
    <text evidence="1">The sequence shown here is derived from an EMBL/GenBank/DDBJ whole genome shotgun (WGS) entry which is preliminary data.</text>
</comment>
<organism evidence="1 2">
    <name type="scientific">Cichorium intybus</name>
    <name type="common">Chicory</name>
    <dbReference type="NCBI Taxonomy" id="13427"/>
    <lineage>
        <taxon>Eukaryota</taxon>
        <taxon>Viridiplantae</taxon>
        <taxon>Streptophyta</taxon>
        <taxon>Embryophyta</taxon>
        <taxon>Tracheophyta</taxon>
        <taxon>Spermatophyta</taxon>
        <taxon>Magnoliopsida</taxon>
        <taxon>eudicotyledons</taxon>
        <taxon>Gunneridae</taxon>
        <taxon>Pentapetalae</taxon>
        <taxon>asterids</taxon>
        <taxon>campanulids</taxon>
        <taxon>Asterales</taxon>
        <taxon>Asteraceae</taxon>
        <taxon>Cichorioideae</taxon>
        <taxon>Cichorieae</taxon>
        <taxon>Cichoriinae</taxon>
        <taxon>Cichorium</taxon>
    </lineage>
</organism>